<gene>
    <name evidence="1" type="ORF">HNY73_008514</name>
</gene>
<comment type="caution">
    <text evidence="1">The sequence shown here is derived from an EMBL/GenBank/DDBJ whole genome shotgun (WGS) entry which is preliminary data.</text>
</comment>
<proteinExistence type="predicted"/>
<reference evidence="1" key="1">
    <citation type="journal article" date="2020" name="bioRxiv">
        <title>Chromosome-level reference genome of the European wasp spider Argiope bruennichi: a resource for studies on range expansion and evolutionary adaptation.</title>
        <authorList>
            <person name="Sheffer M.M."/>
            <person name="Hoppe A."/>
            <person name="Krehenwinkel H."/>
            <person name="Uhl G."/>
            <person name="Kuss A.W."/>
            <person name="Jensen L."/>
            <person name="Jensen C."/>
            <person name="Gillespie R.G."/>
            <person name="Hoff K.J."/>
            <person name="Prost S."/>
        </authorList>
    </citation>
    <scope>NUCLEOTIDE SEQUENCE</scope>
</reference>
<evidence type="ECO:0000313" key="2">
    <source>
        <dbReference type="Proteomes" id="UP000807504"/>
    </source>
</evidence>
<dbReference type="Proteomes" id="UP000807504">
    <property type="component" value="Unassembled WGS sequence"/>
</dbReference>
<accession>A0A8T0F9I5</accession>
<dbReference type="EMBL" id="JABXBU010000015">
    <property type="protein sequence ID" value="KAF8786855.1"/>
    <property type="molecule type" value="Genomic_DNA"/>
</dbReference>
<protein>
    <submittedName>
        <fullName evidence="1">Uncharacterized protein</fullName>
    </submittedName>
</protein>
<name>A0A8T0F9I5_ARGBR</name>
<reference evidence="1" key="2">
    <citation type="submission" date="2020-06" db="EMBL/GenBank/DDBJ databases">
        <authorList>
            <person name="Sheffer M."/>
        </authorList>
    </citation>
    <scope>NUCLEOTIDE SEQUENCE</scope>
</reference>
<organism evidence="1 2">
    <name type="scientific">Argiope bruennichi</name>
    <name type="common">Wasp spider</name>
    <name type="synonym">Aranea bruennichi</name>
    <dbReference type="NCBI Taxonomy" id="94029"/>
    <lineage>
        <taxon>Eukaryota</taxon>
        <taxon>Metazoa</taxon>
        <taxon>Ecdysozoa</taxon>
        <taxon>Arthropoda</taxon>
        <taxon>Chelicerata</taxon>
        <taxon>Arachnida</taxon>
        <taxon>Araneae</taxon>
        <taxon>Araneomorphae</taxon>
        <taxon>Entelegynae</taxon>
        <taxon>Araneoidea</taxon>
        <taxon>Araneidae</taxon>
        <taxon>Argiope</taxon>
    </lineage>
</organism>
<evidence type="ECO:0000313" key="1">
    <source>
        <dbReference type="EMBL" id="KAF8786855.1"/>
    </source>
</evidence>
<dbReference type="AlphaFoldDB" id="A0A8T0F9I5"/>
<keyword evidence="2" id="KW-1185">Reference proteome</keyword>
<sequence length="79" mass="8733">MCWAPTRAPATNPGTEDSNGLLKVVVSYSKNLQNRCAAATRRSFEIQVLPARTDLIIFEAGASRLDLISEMDLAYQVIY</sequence>